<accession>A0A8X6YYK5</accession>
<dbReference type="Proteomes" id="UP000886998">
    <property type="component" value="Unassembled WGS sequence"/>
</dbReference>
<dbReference type="EMBL" id="BMAV01023781">
    <property type="protein sequence ID" value="GFY79846.1"/>
    <property type="molecule type" value="Genomic_DNA"/>
</dbReference>
<dbReference type="InterPro" id="IPR002566">
    <property type="entry name" value="Msp4_OMP-like"/>
</dbReference>
<dbReference type="Pfam" id="PF01617">
    <property type="entry name" value="Surface_Ag_2"/>
    <property type="match status" value="1"/>
</dbReference>
<dbReference type="Gene3D" id="2.40.160.20">
    <property type="match status" value="1"/>
</dbReference>
<keyword evidence="4" id="KW-1185">Reference proteome</keyword>
<dbReference type="InterPro" id="IPR011250">
    <property type="entry name" value="OMP/PagP_B-barrel"/>
</dbReference>
<feature type="signal peptide" evidence="1">
    <location>
        <begin position="1"/>
        <end position="17"/>
    </location>
</feature>
<feature type="domain" description="Msp4/OMP-like" evidence="2">
    <location>
        <begin position="77"/>
        <end position="140"/>
    </location>
</feature>
<evidence type="ECO:0000313" key="4">
    <source>
        <dbReference type="Proteomes" id="UP000886998"/>
    </source>
</evidence>
<feature type="chain" id="PRO_5036490611" description="Msp4/OMP-like domain-containing protein" evidence="1">
    <location>
        <begin position="18"/>
        <end position="155"/>
    </location>
</feature>
<evidence type="ECO:0000256" key="1">
    <source>
        <dbReference type="SAM" id="SignalP"/>
    </source>
</evidence>
<keyword evidence="1" id="KW-0732">Signal</keyword>
<reference evidence="3" key="1">
    <citation type="submission" date="2020-08" db="EMBL/GenBank/DDBJ databases">
        <title>Multicomponent nature underlies the extraordinary mechanical properties of spider dragline silk.</title>
        <authorList>
            <person name="Kono N."/>
            <person name="Nakamura H."/>
            <person name="Mori M."/>
            <person name="Yoshida Y."/>
            <person name="Ohtoshi R."/>
            <person name="Malay A.D."/>
            <person name="Moran D.A.P."/>
            <person name="Tomita M."/>
            <person name="Numata K."/>
            <person name="Arakawa K."/>
        </authorList>
    </citation>
    <scope>NUCLEOTIDE SEQUENCE</scope>
</reference>
<dbReference type="OrthoDB" id="10458023at2759"/>
<gene>
    <name evidence="3" type="primary">TV42_04495</name>
    <name evidence="3" type="ORF">TNIN_54981</name>
</gene>
<name>A0A8X6YYK5_9ARAC</name>
<evidence type="ECO:0000259" key="2">
    <source>
        <dbReference type="Pfam" id="PF01617"/>
    </source>
</evidence>
<dbReference type="AlphaFoldDB" id="A0A8X6YYK5"/>
<proteinExistence type="predicted"/>
<protein>
    <recommendedName>
        <fullName evidence="2">Msp4/OMP-like domain-containing protein</fullName>
    </recommendedName>
</protein>
<dbReference type="SUPFAM" id="SSF56925">
    <property type="entry name" value="OMPA-like"/>
    <property type="match status" value="1"/>
</dbReference>
<sequence>MKKLLTLVATLPAISLSVPCFGVDWVRDRIYTSSSYSSGNFSHSIGYHYTNSVKISVEPMISVANIFKYRLQGGILANLRYHYEFKNTDITPYVNVGMGAAIDFIGQSKFGFSYKISSGLDFPLSSRTSAFAGYSLLKAFEDYNHGFELGINYNL</sequence>
<evidence type="ECO:0000313" key="3">
    <source>
        <dbReference type="EMBL" id="GFY79846.1"/>
    </source>
</evidence>
<organism evidence="3 4">
    <name type="scientific">Trichonephila inaurata madagascariensis</name>
    <dbReference type="NCBI Taxonomy" id="2747483"/>
    <lineage>
        <taxon>Eukaryota</taxon>
        <taxon>Metazoa</taxon>
        <taxon>Ecdysozoa</taxon>
        <taxon>Arthropoda</taxon>
        <taxon>Chelicerata</taxon>
        <taxon>Arachnida</taxon>
        <taxon>Araneae</taxon>
        <taxon>Araneomorphae</taxon>
        <taxon>Entelegynae</taxon>
        <taxon>Araneoidea</taxon>
        <taxon>Nephilidae</taxon>
        <taxon>Trichonephila</taxon>
        <taxon>Trichonephila inaurata</taxon>
    </lineage>
</organism>
<comment type="caution">
    <text evidence="3">The sequence shown here is derived from an EMBL/GenBank/DDBJ whole genome shotgun (WGS) entry which is preliminary data.</text>
</comment>